<dbReference type="EC" id="3.5.1.19" evidence="6"/>
<evidence type="ECO:0000256" key="5">
    <source>
        <dbReference type="ARBA" id="ARBA00037900"/>
    </source>
</evidence>
<reference evidence="9 10" key="1">
    <citation type="journal article" date="2016" name="Nat. Commun.">
        <title>Thousands of microbial genomes shed light on interconnected biogeochemical processes in an aquifer system.</title>
        <authorList>
            <person name="Anantharaman K."/>
            <person name="Brown C.T."/>
            <person name="Hug L.A."/>
            <person name="Sharon I."/>
            <person name="Castelle C.J."/>
            <person name="Probst A.J."/>
            <person name="Thomas B.C."/>
            <person name="Singh A."/>
            <person name="Wilkins M.J."/>
            <person name="Karaoz U."/>
            <person name="Brodie E.L."/>
            <person name="Williams K.H."/>
            <person name="Hubbard S.S."/>
            <person name="Banfield J.F."/>
        </authorList>
    </citation>
    <scope>NUCLEOTIDE SEQUENCE [LARGE SCALE GENOMIC DNA]</scope>
</reference>
<evidence type="ECO:0000313" key="9">
    <source>
        <dbReference type="EMBL" id="OHA12691.1"/>
    </source>
</evidence>
<dbReference type="InterPro" id="IPR052347">
    <property type="entry name" value="Isochorismatase_Nicotinamidase"/>
</dbReference>
<comment type="similarity">
    <text evidence="1">Belongs to the isochorismatase family.</text>
</comment>
<dbReference type="Pfam" id="PF00857">
    <property type="entry name" value="Isochorismatase"/>
    <property type="match status" value="1"/>
</dbReference>
<dbReference type="Gene3D" id="3.40.50.850">
    <property type="entry name" value="Isochorismatase-like"/>
    <property type="match status" value="1"/>
</dbReference>
<dbReference type="AlphaFoldDB" id="A0A1G2LPF1"/>
<dbReference type="PANTHER" id="PTHR11080:SF2">
    <property type="entry name" value="LD05707P"/>
    <property type="match status" value="1"/>
</dbReference>
<dbReference type="PANTHER" id="PTHR11080">
    <property type="entry name" value="PYRAZINAMIDASE/NICOTINAMIDASE"/>
    <property type="match status" value="1"/>
</dbReference>
<evidence type="ECO:0000259" key="8">
    <source>
        <dbReference type="Pfam" id="PF00857"/>
    </source>
</evidence>
<name>A0A1G2LPF1_9BACT</name>
<comment type="pathway">
    <text evidence="5">Cofactor biosynthesis; nicotinate biosynthesis; nicotinate from nicotinamide: step 1/1.</text>
</comment>
<evidence type="ECO:0000256" key="6">
    <source>
        <dbReference type="ARBA" id="ARBA00039017"/>
    </source>
</evidence>
<evidence type="ECO:0000256" key="1">
    <source>
        <dbReference type="ARBA" id="ARBA00006336"/>
    </source>
</evidence>
<organism evidence="9 10">
    <name type="scientific">Candidatus Sungbacteria bacterium RIFCSPLOWO2_12_FULL_41_11</name>
    <dbReference type="NCBI Taxonomy" id="1802286"/>
    <lineage>
        <taxon>Bacteria</taxon>
        <taxon>Candidatus Sungiibacteriota</taxon>
    </lineage>
</organism>
<keyword evidence="4" id="KW-0378">Hydrolase</keyword>
<proteinExistence type="inferred from homology"/>
<evidence type="ECO:0000256" key="4">
    <source>
        <dbReference type="ARBA" id="ARBA00022801"/>
    </source>
</evidence>
<evidence type="ECO:0000313" key="10">
    <source>
        <dbReference type="Proteomes" id="UP000177171"/>
    </source>
</evidence>
<dbReference type="GO" id="GO:0046872">
    <property type="term" value="F:metal ion binding"/>
    <property type="evidence" value="ECO:0007669"/>
    <property type="project" value="UniProtKB-KW"/>
</dbReference>
<evidence type="ECO:0000256" key="7">
    <source>
        <dbReference type="ARBA" id="ARBA00043224"/>
    </source>
</evidence>
<feature type="domain" description="Isochorismatase-like" evidence="8">
    <location>
        <begin position="5"/>
        <end position="195"/>
    </location>
</feature>
<dbReference type="SUPFAM" id="SSF52499">
    <property type="entry name" value="Isochorismatase-like hydrolases"/>
    <property type="match status" value="1"/>
</dbReference>
<keyword evidence="2" id="KW-0662">Pyridine nucleotide biosynthesis</keyword>
<protein>
    <recommendedName>
        <fullName evidence="6">nicotinamidase</fullName>
        <ecNumber evidence="6">3.5.1.19</ecNumber>
    </recommendedName>
    <alternativeName>
        <fullName evidence="7">Nicotinamide deamidase</fullName>
    </alternativeName>
</protein>
<dbReference type="GO" id="GO:0008936">
    <property type="term" value="F:nicotinamidase activity"/>
    <property type="evidence" value="ECO:0007669"/>
    <property type="project" value="UniProtKB-EC"/>
</dbReference>
<evidence type="ECO:0000256" key="2">
    <source>
        <dbReference type="ARBA" id="ARBA00022642"/>
    </source>
</evidence>
<dbReference type="InterPro" id="IPR036380">
    <property type="entry name" value="Isochorismatase-like_sf"/>
</dbReference>
<gene>
    <name evidence="9" type="ORF">A3G49_00250</name>
</gene>
<keyword evidence="3" id="KW-0479">Metal-binding</keyword>
<dbReference type="NCBIfam" id="NF008623">
    <property type="entry name" value="PRK11609.1"/>
    <property type="match status" value="1"/>
</dbReference>
<dbReference type="Proteomes" id="UP000177171">
    <property type="component" value="Unassembled WGS sequence"/>
</dbReference>
<sequence>MPKEALLIVDVQNDFCPGGTLAVPDGDMVVQPLNNMIQLAKDVQMLVVASRDWHPPVTSHFNAYGGKWPVHCVHNTWGAKFHPNLLLPSNVIVISKGTEKNEDAYSAFQGFLDNNGRFLRFSVDEFLRKNGFQKLYIGGLATDYCVKETVLDALRLGFEVTVIEDAIRGVEINPGDCERAISEMKQAGAKFTTTDIILGFYTPPYE</sequence>
<dbReference type="EMBL" id="MHQY01000044">
    <property type="protein sequence ID" value="OHA12691.1"/>
    <property type="molecule type" value="Genomic_DNA"/>
</dbReference>
<dbReference type="CDD" id="cd01011">
    <property type="entry name" value="nicotinamidase"/>
    <property type="match status" value="1"/>
</dbReference>
<accession>A0A1G2LPF1</accession>
<evidence type="ECO:0000256" key="3">
    <source>
        <dbReference type="ARBA" id="ARBA00022723"/>
    </source>
</evidence>
<dbReference type="GO" id="GO:0019363">
    <property type="term" value="P:pyridine nucleotide biosynthetic process"/>
    <property type="evidence" value="ECO:0007669"/>
    <property type="project" value="UniProtKB-KW"/>
</dbReference>
<dbReference type="InterPro" id="IPR000868">
    <property type="entry name" value="Isochorismatase-like_dom"/>
</dbReference>
<comment type="caution">
    <text evidence="9">The sequence shown here is derived from an EMBL/GenBank/DDBJ whole genome shotgun (WGS) entry which is preliminary data.</text>
</comment>